<organism evidence="1 2">
    <name type="scientific">Coptis chinensis</name>
    <dbReference type="NCBI Taxonomy" id="261450"/>
    <lineage>
        <taxon>Eukaryota</taxon>
        <taxon>Viridiplantae</taxon>
        <taxon>Streptophyta</taxon>
        <taxon>Embryophyta</taxon>
        <taxon>Tracheophyta</taxon>
        <taxon>Spermatophyta</taxon>
        <taxon>Magnoliopsida</taxon>
        <taxon>Ranunculales</taxon>
        <taxon>Ranunculaceae</taxon>
        <taxon>Coptidoideae</taxon>
        <taxon>Coptis</taxon>
    </lineage>
</organism>
<comment type="caution">
    <text evidence="1">The sequence shown here is derived from an EMBL/GenBank/DDBJ whole genome shotgun (WGS) entry which is preliminary data.</text>
</comment>
<dbReference type="SUPFAM" id="SSF52402">
    <property type="entry name" value="Adenine nucleotide alpha hydrolases-like"/>
    <property type="match status" value="1"/>
</dbReference>
<dbReference type="InterPro" id="IPR014729">
    <property type="entry name" value="Rossmann-like_a/b/a_fold"/>
</dbReference>
<dbReference type="Gene3D" id="3.40.50.620">
    <property type="entry name" value="HUPs"/>
    <property type="match status" value="1"/>
</dbReference>
<dbReference type="InterPro" id="IPR046958">
    <property type="entry name" value="RBK1/2/STUNTED"/>
</dbReference>
<name>A0A835M9V2_9MAGN</name>
<evidence type="ECO:0000313" key="2">
    <source>
        <dbReference type="Proteomes" id="UP000631114"/>
    </source>
</evidence>
<dbReference type="PANTHER" id="PTHR47987">
    <property type="entry name" value="OS08G0249100 PROTEIN"/>
    <property type="match status" value="1"/>
</dbReference>
<keyword evidence="2" id="KW-1185">Reference proteome</keyword>
<dbReference type="AlphaFoldDB" id="A0A835M9V2"/>
<reference evidence="1 2" key="1">
    <citation type="submission" date="2020-10" db="EMBL/GenBank/DDBJ databases">
        <title>The Coptis chinensis genome and diversification of protoberbering-type alkaloids.</title>
        <authorList>
            <person name="Wang B."/>
            <person name="Shu S."/>
            <person name="Song C."/>
            <person name="Liu Y."/>
        </authorList>
    </citation>
    <scope>NUCLEOTIDE SEQUENCE [LARGE SCALE GENOMIC DNA]</scope>
    <source>
        <strain evidence="1">HL-2020</strain>
        <tissue evidence="1">Leaf</tissue>
    </source>
</reference>
<sequence length="278" mass="30918">MMFGSWRLLQTPSILGKKSVKKKRKIIVGLKNDNFSRETLLRLLTLVVASGDQVLAVHVEESTDSFDLNTFHIHEDICKSKQVDFQVKVCTGDTFVTVLIHQVRLHHATILVIGCHSPRTPSYLLIYGDGPQRKTPTSKAGDVVVVCLMQYPIPTKLVVSLPGYSARGVGASGTYNWEQANKDTVANHESLAKSLLSCGLCENLIDPHLNEDYDKEEMERMIMAARLCLMHSSSRRPTMKTVCNFSVYTSFAAQSSNSKVPSSSFQHPFEITIDQKSG</sequence>
<accession>A0A835M9V2</accession>
<dbReference type="EMBL" id="JADFTS010000002">
    <property type="protein sequence ID" value="KAF9621772.1"/>
    <property type="molecule type" value="Genomic_DNA"/>
</dbReference>
<gene>
    <name evidence="1" type="ORF">IFM89_027626</name>
</gene>
<dbReference type="Gene3D" id="1.10.510.10">
    <property type="entry name" value="Transferase(Phosphotransferase) domain 1"/>
    <property type="match status" value="1"/>
</dbReference>
<protein>
    <submittedName>
        <fullName evidence="1">Uncharacterized protein</fullName>
    </submittedName>
</protein>
<dbReference type="OrthoDB" id="4062651at2759"/>
<dbReference type="Proteomes" id="UP000631114">
    <property type="component" value="Unassembled WGS sequence"/>
</dbReference>
<proteinExistence type="predicted"/>
<evidence type="ECO:0000313" key="1">
    <source>
        <dbReference type="EMBL" id="KAF9621772.1"/>
    </source>
</evidence>